<keyword evidence="1 2" id="KW-0732">Signal</keyword>
<dbReference type="KEGG" id="bgok:Pr1d_08450"/>
<dbReference type="EMBL" id="CP042913">
    <property type="protein sequence ID" value="QEG33581.1"/>
    <property type="molecule type" value="Genomic_DNA"/>
</dbReference>
<dbReference type="InterPro" id="IPR028994">
    <property type="entry name" value="Integrin_alpha_N"/>
</dbReference>
<evidence type="ECO:0000313" key="4">
    <source>
        <dbReference type="Proteomes" id="UP000323917"/>
    </source>
</evidence>
<organism evidence="3 4">
    <name type="scientific">Bythopirellula goksoeyrii</name>
    <dbReference type="NCBI Taxonomy" id="1400387"/>
    <lineage>
        <taxon>Bacteria</taxon>
        <taxon>Pseudomonadati</taxon>
        <taxon>Planctomycetota</taxon>
        <taxon>Planctomycetia</taxon>
        <taxon>Pirellulales</taxon>
        <taxon>Lacipirellulaceae</taxon>
        <taxon>Bythopirellula</taxon>
    </lineage>
</organism>
<dbReference type="Gene3D" id="2.130.10.10">
    <property type="entry name" value="YVTN repeat-like/Quinoprotein amine dehydrogenase"/>
    <property type="match status" value="1"/>
</dbReference>
<dbReference type="Pfam" id="PF14312">
    <property type="entry name" value="FG-GAP_2"/>
    <property type="match status" value="6"/>
</dbReference>
<evidence type="ECO:0000256" key="1">
    <source>
        <dbReference type="ARBA" id="ARBA00022729"/>
    </source>
</evidence>
<dbReference type="SUPFAM" id="SSF50998">
    <property type="entry name" value="Quinoprotein alcohol dehydrogenase-like"/>
    <property type="match status" value="1"/>
</dbReference>
<protein>
    <recommendedName>
        <fullName evidence="5">Beta-propeller repeat protein</fullName>
    </recommendedName>
</protein>
<dbReference type="PANTHER" id="PTHR36220:SF1">
    <property type="entry name" value="GAMMA TUBULIN COMPLEX COMPONENT C-TERMINAL DOMAIN-CONTAINING PROTEIN"/>
    <property type="match status" value="1"/>
</dbReference>
<keyword evidence="4" id="KW-1185">Reference proteome</keyword>
<dbReference type="InterPro" id="IPR018391">
    <property type="entry name" value="PQQ_b-propeller_rpt"/>
</dbReference>
<dbReference type="InterPro" id="IPR018247">
    <property type="entry name" value="EF_Hand_1_Ca_BS"/>
</dbReference>
<dbReference type="SMART" id="SM00564">
    <property type="entry name" value="PQQ"/>
    <property type="match status" value="4"/>
</dbReference>
<reference evidence="3 4" key="1">
    <citation type="submission" date="2019-08" db="EMBL/GenBank/DDBJ databases">
        <title>Deep-cultivation of Planctomycetes and their phenomic and genomic characterization uncovers novel biology.</title>
        <authorList>
            <person name="Wiegand S."/>
            <person name="Jogler M."/>
            <person name="Boedeker C."/>
            <person name="Pinto D."/>
            <person name="Vollmers J."/>
            <person name="Rivas-Marin E."/>
            <person name="Kohn T."/>
            <person name="Peeters S.H."/>
            <person name="Heuer A."/>
            <person name="Rast P."/>
            <person name="Oberbeckmann S."/>
            <person name="Bunk B."/>
            <person name="Jeske O."/>
            <person name="Meyerdierks A."/>
            <person name="Storesund J.E."/>
            <person name="Kallscheuer N."/>
            <person name="Luecker S."/>
            <person name="Lage O.M."/>
            <person name="Pohl T."/>
            <person name="Merkel B.J."/>
            <person name="Hornburger P."/>
            <person name="Mueller R.-W."/>
            <person name="Bruemmer F."/>
            <person name="Labrenz M."/>
            <person name="Spormann A.M."/>
            <person name="Op den Camp H."/>
            <person name="Overmann J."/>
            <person name="Amann R."/>
            <person name="Jetten M.S.M."/>
            <person name="Mascher T."/>
            <person name="Medema M.H."/>
            <person name="Devos D.P."/>
            <person name="Kaster A.-K."/>
            <person name="Ovreas L."/>
            <person name="Rohde M."/>
            <person name="Galperin M.Y."/>
            <person name="Jogler C."/>
        </authorList>
    </citation>
    <scope>NUCLEOTIDE SEQUENCE [LARGE SCALE GENOMIC DNA]</scope>
    <source>
        <strain evidence="3 4">Pr1d</strain>
    </source>
</reference>
<proteinExistence type="predicted"/>
<dbReference type="RefSeq" id="WP_148072326.1">
    <property type="nucleotide sequence ID" value="NZ_CP042913.1"/>
</dbReference>
<feature type="chain" id="PRO_5023011175" description="Beta-propeller repeat protein" evidence="2">
    <location>
        <begin position="34"/>
        <end position="488"/>
    </location>
</feature>
<dbReference type="OrthoDB" id="291134at2"/>
<accession>A0A5B9QH04</accession>
<dbReference type="InterPro" id="IPR013517">
    <property type="entry name" value="FG-GAP"/>
</dbReference>
<dbReference type="AlphaFoldDB" id="A0A5B9QH04"/>
<evidence type="ECO:0000313" key="3">
    <source>
        <dbReference type="EMBL" id="QEG33581.1"/>
    </source>
</evidence>
<evidence type="ECO:0008006" key="5">
    <source>
        <dbReference type="Google" id="ProtNLM"/>
    </source>
</evidence>
<dbReference type="PANTHER" id="PTHR36220">
    <property type="entry name" value="UNNAMED PRODUCT"/>
    <property type="match status" value="1"/>
</dbReference>
<gene>
    <name evidence="3" type="ORF">Pr1d_08450</name>
</gene>
<dbReference type="Gene3D" id="2.130.10.130">
    <property type="entry name" value="Integrin alpha, N-terminal"/>
    <property type="match status" value="1"/>
</dbReference>
<sequence length="488" mass="51443" precursor="true">MILRSCLFSKSFRCLAPSACALLLVFGSNDALFAIGNLLHTFDDPTVTTSDSFGWSVAIDGDYALVGARRDDTHGTNVGQAHLFDISTGNLLHTFDNPTVGAELFGNSVAIAGDYVLIGTIQNLSSSDAPQGQAHLFDAVTGNLLHTFDDPTVTSSDLFGFSVAIDGHYVLIGDHRDDTNGVDSGQAHLFDAVTGNLLRTFDDPVVNPNGWGGDLFGFSVAIDGDNVLIGAAQDLEDRDVGQARLFDAVTGNLLHTFEAPTANLSTAFGTSVAIDGNYVLVGAPEDSTNGSRAGRAHLFDAVTGILLHTFNDPTPSTFDYFGESVAIDGNHVLIGTSGDDTNGRFVGQVHLFDAVTGNLLHTFNDPTITTSDSFGWSVAIEGDNVLIGAIQDDTTGANIGQAHLFTLVEDPLPDGDFNGDGIVDGHDFLAWQRNPSIGDLADWQANYDANGSVDNLVTIPEPACGLLLILGATVSIGRHGSELKNRSR</sequence>
<evidence type="ECO:0000256" key="2">
    <source>
        <dbReference type="SAM" id="SignalP"/>
    </source>
</evidence>
<feature type="signal peptide" evidence="2">
    <location>
        <begin position="1"/>
        <end position="33"/>
    </location>
</feature>
<dbReference type="PROSITE" id="PS00018">
    <property type="entry name" value="EF_HAND_1"/>
    <property type="match status" value="1"/>
</dbReference>
<dbReference type="Proteomes" id="UP000323917">
    <property type="component" value="Chromosome"/>
</dbReference>
<name>A0A5B9QH04_9BACT</name>
<dbReference type="InterPro" id="IPR015943">
    <property type="entry name" value="WD40/YVTN_repeat-like_dom_sf"/>
</dbReference>
<dbReference type="InterPro" id="IPR011047">
    <property type="entry name" value="Quinoprotein_ADH-like_sf"/>
</dbReference>